<name>A0A822Y1G9_NELNU</name>
<gene>
    <name evidence="1" type="ORF">HUJ06_024961</name>
</gene>
<accession>A0A822Y1G9</accession>
<dbReference type="Proteomes" id="UP000607653">
    <property type="component" value="Unassembled WGS sequence"/>
</dbReference>
<organism evidence="1 2">
    <name type="scientific">Nelumbo nucifera</name>
    <name type="common">Sacred lotus</name>
    <dbReference type="NCBI Taxonomy" id="4432"/>
    <lineage>
        <taxon>Eukaryota</taxon>
        <taxon>Viridiplantae</taxon>
        <taxon>Streptophyta</taxon>
        <taxon>Embryophyta</taxon>
        <taxon>Tracheophyta</taxon>
        <taxon>Spermatophyta</taxon>
        <taxon>Magnoliopsida</taxon>
        <taxon>Proteales</taxon>
        <taxon>Nelumbonaceae</taxon>
        <taxon>Nelumbo</taxon>
    </lineage>
</organism>
<dbReference type="EMBL" id="DUZY01000001">
    <property type="protein sequence ID" value="DAD23498.1"/>
    <property type="molecule type" value="Genomic_DNA"/>
</dbReference>
<reference evidence="1 2" key="1">
    <citation type="journal article" date="2020" name="Mol. Biol. Evol.">
        <title>Distinct Expression and Methylation Patterns for Genes with Different Fates following a Single Whole-Genome Duplication in Flowering Plants.</title>
        <authorList>
            <person name="Shi T."/>
            <person name="Rahmani R.S."/>
            <person name="Gugger P.F."/>
            <person name="Wang M."/>
            <person name="Li H."/>
            <person name="Zhang Y."/>
            <person name="Li Z."/>
            <person name="Wang Q."/>
            <person name="Van de Peer Y."/>
            <person name="Marchal K."/>
            <person name="Chen J."/>
        </authorList>
    </citation>
    <scope>NUCLEOTIDE SEQUENCE [LARGE SCALE GENOMIC DNA]</scope>
    <source>
        <tissue evidence="1">Leaf</tissue>
    </source>
</reference>
<dbReference type="AlphaFoldDB" id="A0A822Y1G9"/>
<protein>
    <submittedName>
        <fullName evidence="1">Uncharacterized protein</fullName>
    </submittedName>
</protein>
<evidence type="ECO:0000313" key="1">
    <source>
        <dbReference type="EMBL" id="DAD23498.1"/>
    </source>
</evidence>
<comment type="caution">
    <text evidence="1">The sequence shown here is derived from an EMBL/GenBank/DDBJ whole genome shotgun (WGS) entry which is preliminary data.</text>
</comment>
<keyword evidence="2" id="KW-1185">Reference proteome</keyword>
<sequence length="50" mass="5797">MDIKTTVRISVIVGLSAVKLIMFNPHDYLFIRDFNMLRDGISEKAHNYVN</sequence>
<evidence type="ECO:0000313" key="2">
    <source>
        <dbReference type="Proteomes" id="UP000607653"/>
    </source>
</evidence>
<proteinExistence type="predicted"/>